<sequence>MNMSEELFDSVVNELERKHISSSSRKFLKQYKDALAEVAERNEDDNEENLPAANIKVPVVNKRKKRNPNEPTIEENKWIIKVDLNEFENDPTDLSVGIDFSKGLIIPRGKCDQWITRPDGMKIHQSGWAKEISVPDIVEIKPALKLDGKVLIIECELTQVSYNL</sequence>
<gene>
    <name evidence="1" type="ORF">OKIOD_LOCUS3638</name>
</gene>
<keyword evidence="2" id="KW-1185">Reference proteome</keyword>
<evidence type="ECO:0000313" key="2">
    <source>
        <dbReference type="Proteomes" id="UP001158576"/>
    </source>
</evidence>
<proteinExistence type="predicted"/>
<organism evidence="1 2">
    <name type="scientific">Oikopleura dioica</name>
    <name type="common">Tunicate</name>
    <dbReference type="NCBI Taxonomy" id="34765"/>
    <lineage>
        <taxon>Eukaryota</taxon>
        <taxon>Metazoa</taxon>
        <taxon>Chordata</taxon>
        <taxon>Tunicata</taxon>
        <taxon>Appendicularia</taxon>
        <taxon>Copelata</taxon>
        <taxon>Oikopleuridae</taxon>
        <taxon>Oikopleura</taxon>
    </lineage>
</organism>
<reference evidence="1 2" key="1">
    <citation type="submission" date="2021-04" db="EMBL/GenBank/DDBJ databases">
        <authorList>
            <person name="Bliznina A."/>
        </authorList>
    </citation>
    <scope>NUCLEOTIDE SEQUENCE [LARGE SCALE GENOMIC DNA]</scope>
</reference>
<dbReference type="Proteomes" id="UP001158576">
    <property type="component" value="Chromosome PAR"/>
</dbReference>
<protein>
    <submittedName>
        <fullName evidence="1">Oidioi.mRNA.OKI2018_I69.PAR.g12080.t1.cds</fullName>
    </submittedName>
</protein>
<name>A0ABN7RYL4_OIKDI</name>
<accession>A0ABN7RYL4</accession>
<dbReference type="EMBL" id="OU015568">
    <property type="protein sequence ID" value="CAG5089088.1"/>
    <property type="molecule type" value="Genomic_DNA"/>
</dbReference>
<evidence type="ECO:0000313" key="1">
    <source>
        <dbReference type="EMBL" id="CAG5089088.1"/>
    </source>
</evidence>